<comment type="similarity">
    <text evidence="2">Belongs to the ABC transporter superfamily. ABCB family. Multidrug resistance exporter (TC 3.A.1.201) subfamily.</text>
</comment>
<keyword evidence="6" id="KW-0547">Nucleotide-binding</keyword>
<feature type="domain" description="ABC transmembrane type-1" evidence="14">
    <location>
        <begin position="714"/>
        <end position="1001"/>
    </location>
</feature>
<feature type="transmembrane region" description="Helical" evidence="12">
    <location>
        <begin position="213"/>
        <end position="232"/>
    </location>
</feature>
<dbReference type="Gene3D" id="1.20.1560.10">
    <property type="entry name" value="ABC transporter type 1, transmembrane domain"/>
    <property type="match status" value="1"/>
</dbReference>
<comment type="caution">
    <text evidence="15">The sequence shown here is derived from an EMBL/GenBank/DDBJ whole genome shotgun (WGS) entry which is preliminary data.</text>
</comment>
<dbReference type="OrthoDB" id="6500128at2759"/>
<organism evidence="15 16">
    <name type="scientific">Dichanthelium oligosanthes</name>
    <dbReference type="NCBI Taxonomy" id="888268"/>
    <lineage>
        <taxon>Eukaryota</taxon>
        <taxon>Viridiplantae</taxon>
        <taxon>Streptophyta</taxon>
        <taxon>Embryophyta</taxon>
        <taxon>Tracheophyta</taxon>
        <taxon>Spermatophyta</taxon>
        <taxon>Magnoliopsida</taxon>
        <taxon>Liliopsida</taxon>
        <taxon>Poales</taxon>
        <taxon>Poaceae</taxon>
        <taxon>PACMAD clade</taxon>
        <taxon>Panicoideae</taxon>
        <taxon>Panicodae</taxon>
        <taxon>Paniceae</taxon>
        <taxon>Dichantheliinae</taxon>
        <taxon>Dichanthelium</taxon>
    </lineage>
</organism>
<evidence type="ECO:0000256" key="1">
    <source>
        <dbReference type="ARBA" id="ARBA00004141"/>
    </source>
</evidence>
<feature type="domain" description="ABC transmembrane type-1" evidence="14">
    <location>
        <begin position="28"/>
        <end position="351"/>
    </location>
</feature>
<feature type="region of interest" description="Disordered" evidence="11">
    <location>
        <begin position="1016"/>
        <end position="1038"/>
    </location>
</feature>
<keyword evidence="3" id="KW-0813">Transport</keyword>
<dbReference type="Proteomes" id="UP000095767">
    <property type="component" value="Unassembled WGS sequence"/>
</dbReference>
<evidence type="ECO:0000256" key="12">
    <source>
        <dbReference type="SAM" id="Phobius"/>
    </source>
</evidence>
<feature type="domain" description="ABC transporter" evidence="13">
    <location>
        <begin position="1046"/>
        <end position="1282"/>
    </location>
</feature>
<dbReference type="Gene3D" id="3.40.50.300">
    <property type="entry name" value="P-loop containing nucleotide triphosphate hydrolases"/>
    <property type="match status" value="2"/>
</dbReference>
<dbReference type="GO" id="GO:0016887">
    <property type="term" value="F:ATP hydrolysis activity"/>
    <property type="evidence" value="ECO:0007669"/>
    <property type="project" value="InterPro"/>
</dbReference>
<dbReference type="CDD" id="cd18578">
    <property type="entry name" value="ABC_6TM_Pgp_ABCB1_D2_like"/>
    <property type="match status" value="1"/>
</dbReference>
<feature type="transmembrane region" description="Helical" evidence="12">
    <location>
        <begin position="188"/>
        <end position="207"/>
    </location>
</feature>
<dbReference type="Pfam" id="PF00005">
    <property type="entry name" value="ABC_tran"/>
    <property type="match status" value="2"/>
</dbReference>
<dbReference type="PROSITE" id="PS00211">
    <property type="entry name" value="ABC_TRANSPORTER_1"/>
    <property type="match status" value="2"/>
</dbReference>
<dbReference type="GO" id="GO:0140359">
    <property type="term" value="F:ABC-type transporter activity"/>
    <property type="evidence" value="ECO:0007669"/>
    <property type="project" value="InterPro"/>
</dbReference>
<reference evidence="15 16" key="1">
    <citation type="submission" date="2016-09" db="EMBL/GenBank/DDBJ databases">
        <title>The draft genome of Dichanthelium oligosanthes: A C3 panicoid grass species.</title>
        <authorList>
            <person name="Studer A.J."/>
            <person name="Schnable J.C."/>
            <person name="Brutnell T.P."/>
        </authorList>
    </citation>
    <scope>NUCLEOTIDE SEQUENCE [LARGE SCALE GENOMIC DNA]</scope>
    <source>
        <strain evidence="16">cv. Kellogg 1175</strain>
        <tissue evidence="15">Leaf</tissue>
    </source>
</reference>
<dbReference type="PROSITE" id="PS50893">
    <property type="entry name" value="ABC_TRANSPORTER_2"/>
    <property type="match status" value="2"/>
</dbReference>
<evidence type="ECO:0000256" key="4">
    <source>
        <dbReference type="ARBA" id="ARBA00022692"/>
    </source>
</evidence>
<evidence type="ECO:0000256" key="9">
    <source>
        <dbReference type="ARBA" id="ARBA00023136"/>
    </source>
</evidence>
<feature type="transmembrane region" description="Helical" evidence="12">
    <location>
        <begin position="834"/>
        <end position="852"/>
    </location>
</feature>
<feature type="transmembrane region" description="Helical" evidence="12">
    <location>
        <begin position="77"/>
        <end position="98"/>
    </location>
</feature>
<evidence type="ECO:0000256" key="3">
    <source>
        <dbReference type="ARBA" id="ARBA00022448"/>
    </source>
</evidence>
<keyword evidence="5" id="KW-0677">Repeat</keyword>
<feature type="transmembrane region" description="Helical" evidence="12">
    <location>
        <begin position="755"/>
        <end position="773"/>
    </location>
</feature>
<evidence type="ECO:0000256" key="8">
    <source>
        <dbReference type="ARBA" id="ARBA00022989"/>
    </source>
</evidence>
<keyword evidence="8 12" id="KW-1133">Transmembrane helix</keyword>
<dbReference type="InterPro" id="IPR003439">
    <property type="entry name" value="ABC_transporter-like_ATP-bd"/>
</dbReference>
<keyword evidence="7" id="KW-0067">ATP-binding</keyword>
<dbReference type="InterPro" id="IPR017871">
    <property type="entry name" value="ABC_transporter-like_CS"/>
</dbReference>
<name>A0A1E5W5G8_9POAL</name>
<evidence type="ECO:0000256" key="5">
    <source>
        <dbReference type="ARBA" id="ARBA00022737"/>
    </source>
</evidence>
<feature type="transmembrane region" description="Helical" evidence="12">
    <location>
        <begin position="713"/>
        <end position="735"/>
    </location>
</feature>
<comment type="subcellular location">
    <subcellularLocation>
        <location evidence="1">Membrane</location>
        <topology evidence="1">Multi-pass membrane protein</topology>
    </subcellularLocation>
</comment>
<dbReference type="CDD" id="cd18577">
    <property type="entry name" value="ABC_6TM_Pgp_ABCB1_D1_like"/>
    <property type="match status" value="1"/>
</dbReference>
<dbReference type="InterPro" id="IPR036640">
    <property type="entry name" value="ABC1_TM_sf"/>
</dbReference>
<dbReference type="GO" id="GO:0005524">
    <property type="term" value="F:ATP binding"/>
    <property type="evidence" value="ECO:0007669"/>
    <property type="project" value="UniProtKB-KW"/>
</dbReference>
<evidence type="ECO:0000256" key="2">
    <source>
        <dbReference type="ARBA" id="ARBA00007577"/>
    </source>
</evidence>
<dbReference type="STRING" id="888268.A0A1E5W5G8"/>
<dbReference type="InterPro" id="IPR027417">
    <property type="entry name" value="P-loop_NTPase"/>
</dbReference>
<feature type="transmembrane region" description="Helical" evidence="12">
    <location>
        <begin position="858"/>
        <end position="875"/>
    </location>
</feature>
<dbReference type="EMBL" id="LWDX02020968">
    <property type="protein sequence ID" value="OEL32508.1"/>
    <property type="molecule type" value="Genomic_DNA"/>
</dbReference>
<dbReference type="SUPFAM" id="SSF90123">
    <property type="entry name" value="ABC transporter transmembrane region"/>
    <property type="match status" value="3"/>
</dbReference>
<accession>A0A1E5W5G8</accession>
<evidence type="ECO:0000259" key="13">
    <source>
        <dbReference type="PROSITE" id="PS50893"/>
    </source>
</evidence>
<evidence type="ECO:0000256" key="11">
    <source>
        <dbReference type="SAM" id="MobiDB-lite"/>
    </source>
</evidence>
<gene>
    <name evidence="15" type="ORF">BAE44_0006472</name>
</gene>
<dbReference type="GO" id="GO:0016020">
    <property type="term" value="C:membrane"/>
    <property type="evidence" value="ECO:0007669"/>
    <property type="project" value="UniProtKB-SubCell"/>
</dbReference>
<sequence>MAAGGGREKASFLELVRYADARDRCLMALGVLGSFGDGMMQPLSMLVLGDIVNSYGGAGTPGSAVSSGAVDKFALRLLYVAVAVGACAFLEGLCWTLTAERQASRMRRLYLEAVLRQPVEFFDASAPSSQATTFRVISTISDDADTIQDFLAEKVVAPFLIQQHACDTIFAPSSVLRIHTSIFQLPNVLANMTLFFGALIVAFVFAWRLALAGLPFTLLFVVPSVVLGKHLAAAAGEARAAYEEAGGIAEQAVSSIRTVASYRGERQTLERFGRALARSTALGIRQGLIKGGVIGSLGVIYAVWSFMSWLGSVLVIRFHAQGGHVFVASICIVLAGISIMMALPNLRYFVDAATAAARMREMIDKLQPLEAKGKKGATKENIRGQIVFRDVHFSYPSRPDTRVLDGVDLTIAEGATVGLVGRSGSGKSTIISLLQRFYSPDSGKILLDGHDIAALNAEWLRSQIGLVSQEPVLFATSIRENILFGNEAASLKQVVAVAKMANAHDFITKLPLGYETNVGQFGTQLSGGQKQRIAIARALIRDPRILLLDEATSALDSESERVVQDALDRASVGRTTAIVAHRLSTIRKADMIAVLDAGRVLECGTHDELVGVDGGGVYARMAHMQKASVSVAREERQRVVEVESESNRVSFRSVDIMSMASDFYPSPVASFRSVEHSLEMEDDELAGHDTARRGRKPSQLRLLNMNRPEWKRALLGCAGAIIYGAVLPLYSYSLGALPEVYFLGDNDLIRSKTRLYSLVFFGIAIVSITANIVQHYNFAVMGERLTERVRGQMLAKILSFEVGWFDEDENSSAAVSARLATQATKVRSLVGDRMCLLVQAAANATLGFSLALAVSWRLAIVMMAMHPLVIASFYFKKVLMTAMSKKAKKARVQGSQLAGEAVVNHRTITAFSSQRRMLRLYEDSQEGPRKDNRVQSWISGFCLFLCQFTNTGSMALALWYGGRLMARGLITPTHLFQVFFMLMTMGRVIADAGSLTSDLAKGGDAVRSVLDTLDREPMIKDDGDGNEAKESKKNSKQKQKEFKGAIEFRNVHFSYPTRLEVTVLDGFSLEIGAGKTVALVGPSGSGKSTVIGLIERFYDVQKGSVLIDGRDIRSYSLAHLRSHIALVSQEPTLFSGTIRDNIMYGDEHATEDEVTNAAKLANAHEFISGMDGGYDARVGERGAQLSGGQRQRIALARAILKNARVLLLDEATSALDTVSESLVQDAVDRMLQGRTCVVVAHRLSTVQKSDTIAVVKNGKVLERGRHGELIAAGRGGMYYNLIKLQHGMSPGFSPM</sequence>
<dbReference type="CDD" id="cd03249">
    <property type="entry name" value="ABC_MTABC3_MDL1_MDL2"/>
    <property type="match status" value="2"/>
</dbReference>
<feature type="transmembrane region" description="Helical" evidence="12">
    <location>
        <begin position="937"/>
        <end position="960"/>
    </location>
</feature>
<evidence type="ECO:0000256" key="10">
    <source>
        <dbReference type="ARBA" id="ARBA00023180"/>
    </source>
</evidence>
<keyword evidence="4 12" id="KW-0812">Transmembrane</keyword>
<dbReference type="SMART" id="SM00382">
    <property type="entry name" value="AAA"/>
    <property type="match status" value="2"/>
</dbReference>
<feature type="domain" description="ABC transporter" evidence="13">
    <location>
        <begin position="386"/>
        <end position="622"/>
    </location>
</feature>
<feature type="transmembrane region" description="Helical" evidence="12">
    <location>
        <begin position="288"/>
        <end position="310"/>
    </location>
</feature>
<dbReference type="FunFam" id="3.40.50.300:FF:000251">
    <property type="entry name" value="ABC transporter B family member 19"/>
    <property type="match status" value="1"/>
</dbReference>
<dbReference type="PANTHER" id="PTHR45136">
    <property type="entry name" value="ABC TRANSPORTER DOMAIN-CONTAINING PROTEIN"/>
    <property type="match status" value="1"/>
</dbReference>
<dbReference type="PANTHER" id="PTHR45136:SF2">
    <property type="entry name" value="ABC TRANSPORTER DOMAIN-CONTAINING PROTEIN"/>
    <property type="match status" value="1"/>
</dbReference>
<feature type="transmembrane region" description="Helical" evidence="12">
    <location>
        <begin position="322"/>
        <end position="343"/>
    </location>
</feature>
<dbReference type="SUPFAM" id="SSF52540">
    <property type="entry name" value="P-loop containing nucleoside triphosphate hydrolases"/>
    <property type="match status" value="2"/>
</dbReference>
<protein>
    <submittedName>
        <fullName evidence="15">ABC transporter B family member 15</fullName>
    </submittedName>
</protein>
<evidence type="ECO:0000256" key="7">
    <source>
        <dbReference type="ARBA" id="ARBA00022840"/>
    </source>
</evidence>
<keyword evidence="10" id="KW-0325">Glycoprotein</keyword>
<dbReference type="InterPro" id="IPR011527">
    <property type="entry name" value="ABC1_TM_dom"/>
</dbReference>
<keyword evidence="9 12" id="KW-0472">Membrane</keyword>
<evidence type="ECO:0000259" key="14">
    <source>
        <dbReference type="PROSITE" id="PS50929"/>
    </source>
</evidence>
<dbReference type="Pfam" id="PF00664">
    <property type="entry name" value="ABC_membrane"/>
    <property type="match status" value="3"/>
</dbReference>
<proteinExistence type="inferred from homology"/>
<evidence type="ECO:0000256" key="6">
    <source>
        <dbReference type="ARBA" id="ARBA00022741"/>
    </source>
</evidence>
<dbReference type="PROSITE" id="PS50929">
    <property type="entry name" value="ABC_TM1F"/>
    <property type="match status" value="2"/>
</dbReference>
<dbReference type="InterPro" id="IPR003593">
    <property type="entry name" value="AAA+_ATPase"/>
</dbReference>
<evidence type="ECO:0000313" key="16">
    <source>
        <dbReference type="Proteomes" id="UP000095767"/>
    </source>
</evidence>
<dbReference type="FunFam" id="3.40.50.300:FF:000205">
    <property type="entry name" value="ABC transporter B family member 4"/>
    <property type="match status" value="1"/>
</dbReference>
<evidence type="ECO:0000313" key="15">
    <source>
        <dbReference type="EMBL" id="OEL32508.1"/>
    </source>
</evidence>
<keyword evidence="16" id="KW-1185">Reference proteome</keyword>